<keyword evidence="3 7" id="KW-0812">Transmembrane</keyword>
<keyword evidence="2" id="KW-1003">Cell membrane</keyword>
<feature type="transmembrane region" description="Helical" evidence="7">
    <location>
        <begin position="21"/>
        <end position="47"/>
    </location>
</feature>
<evidence type="ECO:0000256" key="2">
    <source>
        <dbReference type="ARBA" id="ARBA00022475"/>
    </source>
</evidence>
<name>A0A498C2Z7_9MICO</name>
<evidence type="ECO:0000313" key="9">
    <source>
        <dbReference type="EMBL" id="RLK49006.1"/>
    </source>
</evidence>
<keyword evidence="5 7" id="KW-0472">Membrane</keyword>
<evidence type="ECO:0000256" key="7">
    <source>
        <dbReference type="SAM" id="Phobius"/>
    </source>
</evidence>
<feature type="domain" description="ABC3 transporter permease C-terminal" evidence="8">
    <location>
        <begin position="771"/>
        <end position="887"/>
    </location>
</feature>
<comment type="similarity">
    <text evidence="6">Belongs to the ABC-4 integral membrane protein family.</text>
</comment>
<proteinExistence type="inferred from homology"/>
<evidence type="ECO:0000313" key="10">
    <source>
        <dbReference type="Proteomes" id="UP000273158"/>
    </source>
</evidence>
<reference evidence="9 10" key="1">
    <citation type="journal article" date="2015" name="Stand. Genomic Sci.">
        <title>Genomic Encyclopedia of Bacterial and Archaeal Type Strains, Phase III: the genomes of soil and plant-associated and newly described type strains.</title>
        <authorList>
            <person name="Whitman W.B."/>
            <person name="Woyke T."/>
            <person name="Klenk H.P."/>
            <person name="Zhou Y."/>
            <person name="Lilburn T.G."/>
            <person name="Beck B.J."/>
            <person name="De Vos P."/>
            <person name="Vandamme P."/>
            <person name="Eisen J.A."/>
            <person name="Garrity G."/>
            <person name="Hugenholtz P."/>
            <person name="Kyrpides N.C."/>
        </authorList>
    </citation>
    <scope>NUCLEOTIDE SEQUENCE [LARGE SCALE GENOMIC DNA]</scope>
    <source>
        <strain evidence="9 10">S2T63</strain>
    </source>
</reference>
<dbReference type="Proteomes" id="UP000273158">
    <property type="component" value="Unassembled WGS sequence"/>
</dbReference>
<comment type="caution">
    <text evidence="9">The sequence shown here is derived from an EMBL/GenBank/DDBJ whole genome shotgun (WGS) entry which is preliminary data.</text>
</comment>
<evidence type="ECO:0000256" key="3">
    <source>
        <dbReference type="ARBA" id="ARBA00022692"/>
    </source>
</evidence>
<dbReference type="Pfam" id="PF02687">
    <property type="entry name" value="FtsX"/>
    <property type="match status" value="1"/>
</dbReference>
<dbReference type="GO" id="GO:0005886">
    <property type="term" value="C:plasma membrane"/>
    <property type="evidence" value="ECO:0007669"/>
    <property type="project" value="UniProtKB-SubCell"/>
</dbReference>
<protein>
    <submittedName>
        <fullName evidence="9">Putative ABC transport system permease protein</fullName>
    </submittedName>
</protein>
<feature type="transmembrane region" description="Helical" evidence="7">
    <location>
        <begin position="812"/>
        <end position="842"/>
    </location>
</feature>
<dbReference type="InterPro" id="IPR003838">
    <property type="entry name" value="ABC3_permease_C"/>
</dbReference>
<dbReference type="RefSeq" id="WP_121058017.1">
    <property type="nucleotide sequence ID" value="NZ_RCDB01000002.1"/>
</dbReference>
<evidence type="ECO:0000256" key="1">
    <source>
        <dbReference type="ARBA" id="ARBA00004651"/>
    </source>
</evidence>
<evidence type="ECO:0000259" key="8">
    <source>
        <dbReference type="Pfam" id="PF02687"/>
    </source>
</evidence>
<keyword evidence="4 7" id="KW-1133">Transmembrane helix</keyword>
<dbReference type="GO" id="GO:0022857">
    <property type="term" value="F:transmembrane transporter activity"/>
    <property type="evidence" value="ECO:0007669"/>
    <property type="project" value="TreeGrafter"/>
</dbReference>
<dbReference type="PANTHER" id="PTHR30572">
    <property type="entry name" value="MEMBRANE COMPONENT OF TRANSPORTER-RELATED"/>
    <property type="match status" value="1"/>
</dbReference>
<dbReference type="OrthoDB" id="3719151at2"/>
<evidence type="ECO:0000256" key="5">
    <source>
        <dbReference type="ARBA" id="ARBA00023136"/>
    </source>
</evidence>
<feature type="transmembrane region" description="Helical" evidence="7">
    <location>
        <begin position="862"/>
        <end position="886"/>
    </location>
</feature>
<feature type="transmembrane region" description="Helical" evidence="7">
    <location>
        <begin position="764"/>
        <end position="791"/>
    </location>
</feature>
<dbReference type="EMBL" id="RCDB01000002">
    <property type="protein sequence ID" value="RLK49006.1"/>
    <property type="molecule type" value="Genomic_DNA"/>
</dbReference>
<sequence>MTSRVSTGSLVAHHLRSRSGAVGIVAALVLVLSLLATAAPLALGVLADAAMRDRLASLAVTERDVVADPAGGPQTVGVTSTPETDVVWARWNDQIDGIRDSAEAPLPDLLGPAQTVTRTGMMYLAPTREIALAFSPDAERHVEIVEGSVPSTPPAMSEVSAEVPPIQIMLSEQSADELGWTVGETRTVAAYGAVVSLTLSGIFRATDPAEGFWQHAPSIIDPQIDDDGNRARAVKATAFAHPGALAFANYINQELATTVWFPLDADAIDAADAAEVAASLRGLTAVSHTIGTQADGWGILGLRFEADIAGQIETALAQQTATNALLAMLVAGPAGVAVAVVVLGCRLILEGRRPALRLLSARGASIAQLRGLLAAEGVIVGPVAAIVGAAVAIVLGAAWASAVPTAGTLAAALVPTALLAFAPLVILWVLAPTAAERLPRADLGRRRSRLRTILEGAVCVLAAVAVALLLLRGYSDGVDVLLAATPLLIALAACLLTLRLYPLPLRALWRRARAGAGLNAFLGAARALREPAIGLTPVLALTVGVSVAVSAGVLLSVVDRGTADAARAQVGADMRVTGGSFSPDTLVQVGELPGVAAATGISGLVSATVDVAGVRKATSVFVVDAAALRGVQGDGPGMLPPGTALAPGDDPVEMIVSDALADTIDGETDLHLDGADARVSGITRGPVPIGSRENWAAIDVSAADTVLGRDPSDRVLLLRLDETADADTVRAGLLDLLGPTVRVDTATDVASRLSGGPAAQGVRVALLAATASAALLGALALAMTLTLAAGARARTVALLRTLGAPRRAGTALTLWEVCPPVVAALVTGTVFGALVPLVMMAAVDLRPFTGSSIAPAYVIDPAVLAVTLGGFLALSALSTTLALFVSRRVRAAGALRTVEEG</sequence>
<feature type="transmembrane region" description="Helical" evidence="7">
    <location>
        <begin position="480"/>
        <end position="501"/>
    </location>
</feature>
<dbReference type="PANTHER" id="PTHR30572:SF4">
    <property type="entry name" value="ABC TRANSPORTER PERMEASE YTRF"/>
    <property type="match status" value="1"/>
</dbReference>
<feature type="transmembrane region" description="Helical" evidence="7">
    <location>
        <begin position="538"/>
        <end position="558"/>
    </location>
</feature>
<evidence type="ECO:0000256" key="4">
    <source>
        <dbReference type="ARBA" id="ARBA00022989"/>
    </source>
</evidence>
<organism evidence="9 10">
    <name type="scientific">Microbacterium telephonicum</name>
    <dbReference type="NCBI Taxonomy" id="1714841"/>
    <lineage>
        <taxon>Bacteria</taxon>
        <taxon>Bacillati</taxon>
        <taxon>Actinomycetota</taxon>
        <taxon>Actinomycetes</taxon>
        <taxon>Micrococcales</taxon>
        <taxon>Microbacteriaceae</taxon>
        <taxon>Microbacterium</taxon>
    </lineage>
</organism>
<feature type="transmembrane region" description="Helical" evidence="7">
    <location>
        <begin position="324"/>
        <end position="349"/>
    </location>
</feature>
<gene>
    <name evidence="9" type="ORF">C7474_1137</name>
</gene>
<accession>A0A498C2Z7</accession>
<feature type="transmembrane region" description="Helical" evidence="7">
    <location>
        <begin position="452"/>
        <end position="474"/>
    </location>
</feature>
<keyword evidence="10" id="KW-1185">Reference proteome</keyword>
<evidence type="ECO:0000256" key="6">
    <source>
        <dbReference type="ARBA" id="ARBA00038076"/>
    </source>
</evidence>
<dbReference type="InterPro" id="IPR050250">
    <property type="entry name" value="Macrolide_Exporter_MacB"/>
</dbReference>
<feature type="transmembrane region" description="Helical" evidence="7">
    <location>
        <begin position="369"/>
        <end position="400"/>
    </location>
</feature>
<dbReference type="AlphaFoldDB" id="A0A498C2Z7"/>
<feature type="transmembrane region" description="Helical" evidence="7">
    <location>
        <begin position="406"/>
        <end position="431"/>
    </location>
</feature>
<comment type="subcellular location">
    <subcellularLocation>
        <location evidence="1">Cell membrane</location>
        <topology evidence="1">Multi-pass membrane protein</topology>
    </subcellularLocation>
</comment>